<proteinExistence type="predicted"/>
<gene>
    <name evidence="2" type="ORF">V1264_021454</name>
</gene>
<dbReference type="Proteomes" id="UP001374579">
    <property type="component" value="Unassembled WGS sequence"/>
</dbReference>
<evidence type="ECO:0000313" key="2">
    <source>
        <dbReference type="EMBL" id="KAK7087395.1"/>
    </source>
</evidence>
<comment type="caution">
    <text evidence="2">The sequence shown here is derived from an EMBL/GenBank/DDBJ whole genome shotgun (WGS) entry which is preliminary data.</text>
</comment>
<accession>A0AAN9FXQ7</accession>
<protein>
    <submittedName>
        <fullName evidence="2">Uncharacterized protein</fullName>
    </submittedName>
</protein>
<dbReference type="AlphaFoldDB" id="A0AAN9FXQ7"/>
<feature type="region of interest" description="Disordered" evidence="1">
    <location>
        <begin position="1"/>
        <end position="111"/>
    </location>
</feature>
<name>A0AAN9FXQ7_9CAEN</name>
<dbReference type="EMBL" id="JBAMIC010004070">
    <property type="protein sequence ID" value="KAK7087395.1"/>
    <property type="molecule type" value="Genomic_DNA"/>
</dbReference>
<sequence length="426" mass="46623">MQVFCDSSDIEPLNSEAASAGSRLTRDEPVTDSKLTRDEPDTDSKLTTSPIREANQARAASEQSNTYKNSAFRSSGYENADKYKPNGYGNDKQETSGRHGNGGYGHDSVHGKSTIHRPTHFKTYIVHLPTTDGPTNELDQLFTRVEAVRDQVKTAGEESRALAARQAVQMMFLDRLVAIVLNELKNTDKSQDNALDRLEGFLAALDNEIDTEISNRVTEVKTRNQNNAVARQGLQSLLADLEDADVIQSGVIRDLFSTANDFRGRLDQISRNEFELFEDTVESAEARLKYARATDSRGMCESGGLTLDADERAVNYQYLTPFPGVPQVITGLCGFNFDMDVIKDPEHFIKALYAFQSGYGGAGYGYEPPAEPDTIGVRVNSFSTATGLQVEGFDLSLGDTKAVDVKVCFMACSVGPGTGPVVHEAR</sequence>
<organism evidence="2 3">
    <name type="scientific">Littorina saxatilis</name>
    <dbReference type="NCBI Taxonomy" id="31220"/>
    <lineage>
        <taxon>Eukaryota</taxon>
        <taxon>Metazoa</taxon>
        <taxon>Spiralia</taxon>
        <taxon>Lophotrochozoa</taxon>
        <taxon>Mollusca</taxon>
        <taxon>Gastropoda</taxon>
        <taxon>Caenogastropoda</taxon>
        <taxon>Littorinimorpha</taxon>
        <taxon>Littorinoidea</taxon>
        <taxon>Littorinidae</taxon>
        <taxon>Littorina</taxon>
    </lineage>
</organism>
<reference evidence="2 3" key="1">
    <citation type="submission" date="2024-02" db="EMBL/GenBank/DDBJ databases">
        <title>Chromosome-scale genome assembly of the rough periwinkle Littorina saxatilis.</title>
        <authorList>
            <person name="De Jode A."/>
            <person name="Faria R."/>
            <person name="Formenti G."/>
            <person name="Sims Y."/>
            <person name="Smith T.P."/>
            <person name="Tracey A."/>
            <person name="Wood J.M.D."/>
            <person name="Zagrodzka Z.B."/>
            <person name="Johannesson K."/>
            <person name="Butlin R.K."/>
            <person name="Leder E.H."/>
        </authorList>
    </citation>
    <scope>NUCLEOTIDE SEQUENCE [LARGE SCALE GENOMIC DNA]</scope>
    <source>
        <strain evidence="2">Snail1</strain>
        <tissue evidence="2">Muscle</tissue>
    </source>
</reference>
<feature type="compositionally biased region" description="Basic and acidic residues" evidence="1">
    <location>
        <begin position="24"/>
        <end position="44"/>
    </location>
</feature>
<evidence type="ECO:0000256" key="1">
    <source>
        <dbReference type="SAM" id="MobiDB-lite"/>
    </source>
</evidence>
<feature type="compositionally biased region" description="Polar residues" evidence="1">
    <location>
        <begin position="61"/>
        <end position="77"/>
    </location>
</feature>
<keyword evidence="3" id="KW-1185">Reference proteome</keyword>
<evidence type="ECO:0000313" key="3">
    <source>
        <dbReference type="Proteomes" id="UP001374579"/>
    </source>
</evidence>